<proteinExistence type="predicted"/>
<dbReference type="Gene3D" id="3.40.50.450">
    <property type="match status" value="1"/>
</dbReference>
<protein>
    <submittedName>
        <fullName evidence="1">Uncharacterized protein</fullName>
    </submittedName>
</protein>
<evidence type="ECO:0000313" key="1">
    <source>
        <dbReference type="EMBL" id="KKL04386.1"/>
    </source>
</evidence>
<sequence length="84" mass="9071">LHDVMACDAVLCNMLGAKIVSIGSVCEIAWAMLMRKIVVLVMEGRGNVHEHEFLKECALVFNDLDTAIGYLLSCGGEGGEDDND</sequence>
<feature type="non-terminal residue" evidence="1">
    <location>
        <position position="1"/>
    </location>
</feature>
<name>A0A0F9CFE5_9ZZZZ</name>
<gene>
    <name evidence="1" type="ORF">LCGC14_2616560</name>
</gene>
<accession>A0A0F9CFE5</accession>
<reference evidence="1" key="1">
    <citation type="journal article" date="2015" name="Nature">
        <title>Complex archaea that bridge the gap between prokaryotes and eukaryotes.</title>
        <authorList>
            <person name="Spang A."/>
            <person name="Saw J.H."/>
            <person name="Jorgensen S.L."/>
            <person name="Zaremba-Niedzwiedzka K."/>
            <person name="Martijn J."/>
            <person name="Lind A.E."/>
            <person name="van Eijk R."/>
            <person name="Schleper C."/>
            <person name="Guy L."/>
            <person name="Ettema T.J."/>
        </authorList>
    </citation>
    <scope>NUCLEOTIDE SEQUENCE</scope>
</reference>
<organism evidence="1">
    <name type="scientific">marine sediment metagenome</name>
    <dbReference type="NCBI Taxonomy" id="412755"/>
    <lineage>
        <taxon>unclassified sequences</taxon>
        <taxon>metagenomes</taxon>
        <taxon>ecological metagenomes</taxon>
    </lineage>
</organism>
<dbReference type="AlphaFoldDB" id="A0A0F9CFE5"/>
<dbReference type="EMBL" id="LAZR01044544">
    <property type="protein sequence ID" value="KKL04386.1"/>
    <property type="molecule type" value="Genomic_DNA"/>
</dbReference>
<comment type="caution">
    <text evidence="1">The sequence shown here is derived from an EMBL/GenBank/DDBJ whole genome shotgun (WGS) entry which is preliminary data.</text>
</comment>